<reference evidence="12 13" key="1">
    <citation type="journal article" date="2016" name="Nat. Commun.">
        <title>Thousands of microbial genomes shed light on interconnected biogeochemical processes in an aquifer system.</title>
        <authorList>
            <person name="Anantharaman K."/>
            <person name="Brown C.T."/>
            <person name="Hug L.A."/>
            <person name="Sharon I."/>
            <person name="Castelle C.J."/>
            <person name="Probst A.J."/>
            <person name="Thomas B.C."/>
            <person name="Singh A."/>
            <person name="Wilkins M.J."/>
            <person name="Karaoz U."/>
            <person name="Brodie E.L."/>
            <person name="Williams K.H."/>
            <person name="Hubbard S.S."/>
            <person name="Banfield J.F."/>
        </authorList>
    </citation>
    <scope>NUCLEOTIDE SEQUENCE [LARGE SCALE GENOMIC DNA]</scope>
</reference>
<dbReference type="Gene3D" id="3.30.300.10">
    <property type="match status" value="1"/>
</dbReference>
<dbReference type="Gene3D" id="3.40.50.620">
    <property type="entry name" value="HUPs"/>
    <property type="match status" value="1"/>
</dbReference>
<dbReference type="GO" id="GO:0003921">
    <property type="term" value="F:GMP synthase activity"/>
    <property type="evidence" value="ECO:0007669"/>
    <property type="project" value="InterPro"/>
</dbReference>
<comment type="catalytic activity">
    <reaction evidence="9">
        <text>XMP + L-glutamine + ATP + H2O = GMP + L-glutamate + AMP + diphosphate + 2 H(+)</text>
        <dbReference type="Rhea" id="RHEA:11680"/>
        <dbReference type="ChEBI" id="CHEBI:15377"/>
        <dbReference type="ChEBI" id="CHEBI:15378"/>
        <dbReference type="ChEBI" id="CHEBI:29985"/>
        <dbReference type="ChEBI" id="CHEBI:30616"/>
        <dbReference type="ChEBI" id="CHEBI:33019"/>
        <dbReference type="ChEBI" id="CHEBI:57464"/>
        <dbReference type="ChEBI" id="CHEBI:58115"/>
        <dbReference type="ChEBI" id="CHEBI:58359"/>
        <dbReference type="ChEBI" id="CHEBI:456215"/>
        <dbReference type="EC" id="6.3.5.2"/>
    </reaction>
</comment>
<comment type="caution">
    <text evidence="12">The sequence shown here is derived from an EMBL/GenBank/DDBJ whole genome shotgun (WGS) entry which is preliminary data.</text>
</comment>
<dbReference type="Pfam" id="PF00117">
    <property type="entry name" value="GATase"/>
    <property type="match status" value="1"/>
</dbReference>
<comment type="subunit">
    <text evidence="9">Homodimer.</text>
</comment>
<dbReference type="Proteomes" id="UP000177416">
    <property type="component" value="Unassembled WGS sequence"/>
</dbReference>
<evidence type="ECO:0000256" key="5">
    <source>
        <dbReference type="ARBA" id="ARBA00022749"/>
    </source>
</evidence>
<dbReference type="CDD" id="cd01742">
    <property type="entry name" value="GATase1_GMP_Synthase"/>
    <property type="match status" value="1"/>
</dbReference>
<keyword evidence="4 9" id="KW-0547">Nucleotide-binding</keyword>
<dbReference type="SUPFAM" id="SSF52402">
    <property type="entry name" value="Adenine nucleotide alpha hydrolases-like"/>
    <property type="match status" value="1"/>
</dbReference>
<evidence type="ECO:0000313" key="12">
    <source>
        <dbReference type="EMBL" id="OGG14299.1"/>
    </source>
</evidence>
<feature type="active site" evidence="9">
    <location>
        <position position="168"/>
    </location>
</feature>
<evidence type="ECO:0000259" key="11">
    <source>
        <dbReference type="PROSITE" id="PS51553"/>
    </source>
</evidence>
<protein>
    <recommendedName>
        <fullName evidence="9">GMP synthase [glutamine-hydrolyzing]</fullName>
        <ecNumber evidence="9">6.3.5.2</ecNumber>
    </recommendedName>
    <alternativeName>
        <fullName evidence="9">GMP synthetase</fullName>
    </alternativeName>
    <alternativeName>
        <fullName evidence="9">Glutamine amidotransferase</fullName>
    </alternativeName>
</protein>
<dbReference type="InterPro" id="IPR004739">
    <property type="entry name" value="GMP_synth_GATase"/>
</dbReference>
<evidence type="ECO:0000256" key="10">
    <source>
        <dbReference type="PROSITE-ProRule" id="PRU00886"/>
    </source>
</evidence>
<comment type="pathway">
    <text evidence="2 9">Purine metabolism; GMP biosynthesis; GMP from XMP (L-Gln route): step 1/1.</text>
</comment>
<evidence type="ECO:0000256" key="3">
    <source>
        <dbReference type="ARBA" id="ARBA00022598"/>
    </source>
</evidence>
<proteinExistence type="inferred from homology"/>
<dbReference type="PRINTS" id="PR00096">
    <property type="entry name" value="GATASE"/>
</dbReference>
<feature type="active site" evidence="9">
    <location>
        <position position="166"/>
    </location>
</feature>
<dbReference type="PANTHER" id="PTHR11922">
    <property type="entry name" value="GMP SYNTHASE-RELATED"/>
    <property type="match status" value="1"/>
</dbReference>
<dbReference type="PANTHER" id="PTHR11922:SF2">
    <property type="entry name" value="GMP SYNTHASE [GLUTAMINE-HYDROLYZING]"/>
    <property type="match status" value="1"/>
</dbReference>
<keyword evidence="5 9" id="KW-0332">GMP biosynthesis</keyword>
<dbReference type="SUPFAM" id="SSF54810">
    <property type="entry name" value="GMP synthetase C-terminal dimerisation domain"/>
    <property type="match status" value="1"/>
</dbReference>
<evidence type="ECO:0000256" key="4">
    <source>
        <dbReference type="ARBA" id="ARBA00022741"/>
    </source>
</evidence>
<dbReference type="InterPro" id="IPR017926">
    <property type="entry name" value="GATASE"/>
</dbReference>
<evidence type="ECO:0000256" key="7">
    <source>
        <dbReference type="ARBA" id="ARBA00022840"/>
    </source>
</evidence>
<dbReference type="GO" id="GO:0005829">
    <property type="term" value="C:cytosol"/>
    <property type="evidence" value="ECO:0007669"/>
    <property type="project" value="TreeGrafter"/>
</dbReference>
<dbReference type="InterPro" id="IPR001674">
    <property type="entry name" value="GMP_synth_C"/>
</dbReference>
<comment type="function">
    <text evidence="1 9">Catalyzes the synthesis of GMP from XMP.</text>
</comment>
<dbReference type="AlphaFoldDB" id="A0A1F5ZPA7"/>
<evidence type="ECO:0000256" key="9">
    <source>
        <dbReference type="HAMAP-Rule" id="MF_00344"/>
    </source>
</evidence>
<dbReference type="NCBIfam" id="NF000848">
    <property type="entry name" value="PRK00074.1"/>
    <property type="match status" value="1"/>
</dbReference>
<feature type="active site" description="Nucleophile" evidence="9">
    <location>
        <position position="78"/>
    </location>
</feature>
<feature type="binding site" evidence="10">
    <location>
        <begin position="219"/>
        <end position="225"/>
    </location>
    <ligand>
        <name>ATP</name>
        <dbReference type="ChEBI" id="CHEBI:30616"/>
    </ligand>
</feature>
<dbReference type="GO" id="GO:0005524">
    <property type="term" value="F:ATP binding"/>
    <property type="evidence" value="ECO:0007669"/>
    <property type="project" value="UniProtKB-UniRule"/>
</dbReference>
<accession>A0A1F5ZPA7</accession>
<dbReference type="HAMAP" id="MF_00344">
    <property type="entry name" value="GMP_synthase"/>
    <property type="match status" value="1"/>
</dbReference>
<dbReference type="PROSITE" id="PS51273">
    <property type="entry name" value="GATASE_TYPE_1"/>
    <property type="match status" value="1"/>
</dbReference>
<keyword evidence="6 9" id="KW-0658">Purine biosynthesis</keyword>
<dbReference type="FunFam" id="3.40.50.880:FF:000001">
    <property type="entry name" value="GMP synthase [glutamine-hydrolyzing]"/>
    <property type="match status" value="1"/>
</dbReference>
<dbReference type="FunFam" id="3.30.300.10:FF:000002">
    <property type="entry name" value="GMP synthase [glutamine-hydrolyzing]"/>
    <property type="match status" value="1"/>
</dbReference>
<feature type="domain" description="GMPS ATP-PPase" evidence="11">
    <location>
        <begin position="192"/>
        <end position="382"/>
    </location>
</feature>
<dbReference type="SUPFAM" id="SSF52317">
    <property type="entry name" value="Class I glutamine amidotransferase-like"/>
    <property type="match status" value="1"/>
</dbReference>
<keyword evidence="8 9" id="KW-0315">Glutamine amidotransferase</keyword>
<evidence type="ECO:0000256" key="2">
    <source>
        <dbReference type="ARBA" id="ARBA00005153"/>
    </source>
</evidence>
<name>A0A1F5ZPA7_9BACT</name>
<evidence type="ECO:0000313" key="13">
    <source>
        <dbReference type="Proteomes" id="UP000177416"/>
    </source>
</evidence>
<dbReference type="PROSITE" id="PS51553">
    <property type="entry name" value="GMPS_ATP_PPASE"/>
    <property type="match status" value="1"/>
</dbReference>
<dbReference type="Gene3D" id="3.40.50.880">
    <property type="match status" value="1"/>
</dbReference>
<evidence type="ECO:0000256" key="6">
    <source>
        <dbReference type="ARBA" id="ARBA00022755"/>
    </source>
</evidence>
<dbReference type="InterPro" id="IPR022955">
    <property type="entry name" value="GMP_synthase"/>
</dbReference>
<keyword evidence="3 9" id="KW-0436">Ligase</keyword>
<organism evidence="12 13">
    <name type="scientific">Candidatus Gottesmanbacteria bacterium RIFCSPHIGHO2_01_FULL_46_14</name>
    <dbReference type="NCBI Taxonomy" id="1798380"/>
    <lineage>
        <taxon>Bacteria</taxon>
        <taxon>Candidatus Gottesmaniibacteriota</taxon>
    </lineage>
</organism>
<evidence type="ECO:0000256" key="1">
    <source>
        <dbReference type="ARBA" id="ARBA00002332"/>
    </source>
</evidence>
<dbReference type="CDD" id="cd01997">
    <property type="entry name" value="GMP_synthase_C"/>
    <property type="match status" value="1"/>
</dbReference>
<dbReference type="EMBL" id="MFJJ01000023">
    <property type="protein sequence ID" value="OGG14299.1"/>
    <property type="molecule type" value="Genomic_DNA"/>
</dbReference>
<dbReference type="InterPro" id="IPR025777">
    <property type="entry name" value="GMPS_ATP_PPase_dom"/>
</dbReference>
<gene>
    <name evidence="9" type="primary">guaA</name>
    <name evidence="12" type="ORF">A2875_01960</name>
</gene>
<keyword evidence="7 9" id="KW-0067">ATP-binding</keyword>
<dbReference type="NCBIfam" id="TIGR00884">
    <property type="entry name" value="guaA_Cterm"/>
    <property type="match status" value="1"/>
</dbReference>
<dbReference type="InterPro" id="IPR014729">
    <property type="entry name" value="Rossmann-like_a/b/a_fold"/>
</dbReference>
<dbReference type="NCBIfam" id="TIGR00888">
    <property type="entry name" value="guaA_Nterm"/>
    <property type="match status" value="1"/>
</dbReference>
<dbReference type="EC" id="6.3.5.2" evidence="9"/>
<evidence type="ECO:0000256" key="8">
    <source>
        <dbReference type="ARBA" id="ARBA00022962"/>
    </source>
</evidence>
<dbReference type="Pfam" id="PF00958">
    <property type="entry name" value="GMP_synt_C"/>
    <property type="match status" value="1"/>
</dbReference>
<dbReference type="UniPathway" id="UPA00189">
    <property type="reaction ID" value="UER00296"/>
</dbReference>
<dbReference type="InterPro" id="IPR029062">
    <property type="entry name" value="Class_I_gatase-like"/>
</dbReference>
<sequence length="507" mass="55305">MILIIDFGSQTAHLIGRRLRSLGVAVQYADPEDILSAIKTNPPKGIILSGGPASVYEKGAPTVDNKIFDLGIPILGICYGMQLTGFLLKGNVVAGNVKEFGPAMLHVARPAPLFSGLSGKPFQVWMSHGDKVEGVPPGFDVVGSTNDVAIAAMQNPKKHIYCVQFHPEVEHTRFGNLILRNFVTGICGLTTKRASINIPLLIKKVKDDIGSANALCAVSGGVDSTVAAALVARAVGPKLIPVYIESGLMRNGTKEAVVALFKNQFHINPIIIEAKKQFLTRLRGITDPEQKRKAIGALYIELFQLQAKKYKGVDVLVQGTIYSDVIESKGTKHASHIKSHHNVGGLPQKLGFRLVEPLRAYYKDEVRNIGKLLGLPPKAVNKQVFPGPGYAIRIVGEVTPVRLDREKQADDIVMTEMEKAGWLSKVYMCFPIMTGTVSTAVKGDGRFYGEVVALRVIHSRDVMTTTWAHLPYGLLQKMSSRIVNEVPNVSRVVYDITTKPPATMEWE</sequence>